<accession>A0A0A9HIX7</accession>
<evidence type="ECO:0000313" key="1">
    <source>
        <dbReference type="EMBL" id="JAE34826.1"/>
    </source>
</evidence>
<name>A0A0A9HIX7_ARUDO</name>
<dbReference type="EMBL" id="GBRH01163070">
    <property type="protein sequence ID" value="JAE34826.1"/>
    <property type="molecule type" value="Transcribed_RNA"/>
</dbReference>
<proteinExistence type="predicted"/>
<dbReference type="AlphaFoldDB" id="A0A0A9HIX7"/>
<sequence>MCNICLSLDDSLETFLNSNQGSTQNERLFSFRKL</sequence>
<reference evidence="1" key="2">
    <citation type="journal article" date="2015" name="Data Brief">
        <title>Shoot transcriptome of the giant reed, Arundo donax.</title>
        <authorList>
            <person name="Barrero R.A."/>
            <person name="Guerrero F.D."/>
            <person name="Moolhuijzen P."/>
            <person name="Goolsby J.A."/>
            <person name="Tidwell J."/>
            <person name="Bellgard S.E."/>
            <person name="Bellgard M.I."/>
        </authorList>
    </citation>
    <scope>NUCLEOTIDE SEQUENCE</scope>
    <source>
        <tissue evidence="1">Shoot tissue taken approximately 20 cm above the soil surface</tissue>
    </source>
</reference>
<protein>
    <submittedName>
        <fullName evidence="1">Uncharacterized protein</fullName>
    </submittedName>
</protein>
<organism evidence="1">
    <name type="scientific">Arundo donax</name>
    <name type="common">Giant reed</name>
    <name type="synonym">Donax arundinaceus</name>
    <dbReference type="NCBI Taxonomy" id="35708"/>
    <lineage>
        <taxon>Eukaryota</taxon>
        <taxon>Viridiplantae</taxon>
        <taxon>Streptophyta</taxon>
        <taxon>Embryophyta</taxon>
        <taxon>Tracheophyta</taxon>
        <taxon>Spermatophyta</taxon>
        <taxon>Magnoliopsida</taxon>
        <taxon>Liliopsida</taxon>
        <taxon>Poales</taxon>
        <taxon>Poaceae</taxon>
        <taxon>PACMAD clade</taxon>
        <taxon>Arundinoideae</taxon>
        <taxon>Arundineae</taxon>
        <taxon>Arundo</taxon>
    </lineage>
</organism>
<reference evidence="1" key="1">
    <citation type="submission" date="2014-09" db="EMBL/GenBank/DDBJ databases">
        <authorList>
            <person name="Magalhaes I.L.F."/>
            <person name="Oliveira U."/>
            <person name="Santos F.R."/>
            <person name="Vidigal T.H.D.A."/>
            <person name="Brescovit A.D."/>
            <person name="Santos A.J."/>
        </authorList>
    </citation>
    <scope>NUCLEOTIDE SEQUENCE</scope>
    <source>
        <tissue evidence="1">Shoot tissue taken approximately 20 cm above the soil surface</tissue>
    </source>
</reference>